<gene>
    <name evidence="1" type="ORF">PQO05_13505</name>
</gene>
<protein>
    <submittedName>
        <fullName evidence="1">Uncharacterized protein</fullName>
    </submittedName>
</protein>
<dbReference type="Proteomes" id="UP001216139">
    <property type="component" value="Chromosome"/>
</dbReference>
<sequence>MVDEKRNITPEQAIKILQEHGTNVTIEEVQKILDFLYKIGKLSVNQYIEIN</sequence>
<dbReference type="EMBL" id="CP117167">
    <property type="protein sequence ID" value="WCT14953.1"/>
    <property type="molecule type" value="Genomic_DNA"/>
</dbReference>
<evidence type="ECO:0000313" key="1">
    <source>
        <dbReference type="EMBL" id="WCT14953.1"/>
    </source>
</evidence>
<reference evidence="1 2" key="1">
    <citation type="submission" date="2023-02" db="EMBL/GenBank/DDBJ databases">
        <title>Genome sequence of Mucilaginibacter jinjuensis strain KACC 16571.</title>
        <authorList>
            <person name="Kim S."/>
            <person name="Heo J."/>
            <person name="Kwon S.-W."/>
        </authorList>
    </citation>
    <scope>NUCLEOTIDE SEQUENCE [LARGE SCALE GENOMIC DNA]</scope>
    <source>
        <strain evidence="1 2">KACC 16571</strain>
    </source>
</reference>
<name>A0ABY7TFH4_9SPHI</name>
<organism evidence="1 2">
    <name type="scientific">Mucilaginibacter jinjuensis</name>
    <dbReference type="NCBI Taxonomy" id="1176721"/>
    <lineage>
        <taxon>Bacteria</taxon>
        <taxon>Pseudomonadati</taxon>
        <taxon>Bacteroidota</taxon>
        <taxon>Sphingobacteriia</taxon>
        <taxon>Sphingobacteriales</taxon>
        <taxon>Sphingobacteriaceae</taxon>
        <taxon>Mucilaginibacter</taxon>
    </lineage>
</organism>
<evidence type="ECO:0000313" key="2">
    <source>
        <dbReference type="Proteomes" id="UP001216139"/>
    </source>
</evidence>
<keyword evidence="2" id="KW-1185">Reference proteome</keyword>
<proteinExistence type="predicted"/>
<accession>A0ABY7TFH4</accession>
<dbReference type="RefSeq" id="WP_273633446.1">
    <property type="nucleotide sequence ID" value="NZ_CP117167.1"/>
</dbReference>